<keyword evidence="3" id="KW-1185">Reference proteome</keyword>
<dbReference type="Pfam" id="PF13411">
    <property type="entry name" value="MerR_1"/>
    <property type="match status" value="1"/>
</dbReference>
<dbReference type="EMBL" id="LFEH01000094">
    <property type="protein sequence ID" value="KMS74523.1"/>
    <property type="molecule type" value="Genomic_DNA"/>
</dbReference>
<dbReference type="InterPro" id="IPR000551">
    <property type="entry name" value="MerR-type_HTH_dom"/>
</dbReference>
<comment type="caution">
    <text evidence="2">The sequence shown here is derived from an EMBL/GenBank/DDBJ whole genome shotgun (WGS) entry which is preliminary data.</text>
</comment>
<feature type="domain" description="HTH merR-type" evidence="1">
    <location>
        <begin position="28"/>
        <end position="68"/>
    </location>
</feature>
<dbReference type="InterPro" id="IPR009061">
    <property type="entry name" value="DNA-bd_dom_put_sf"/>
</dbReference>
<name>A0ABR5HUA6_STRLW</name>
<organism evidence="2 3">
    <name type="scientific">Streptomyces leeuwenhoekii</name>
    <dbReference type="NCBI Taxonomy" id="1437453"/>
    <lineage>
        <taxon>Bacteria</taxon>
        <taxon>Bacillati</taxon>
        <taxon>Actinomycetota</taxon>
        <taxon>Actinomycetes</taxon>
        <taxon>Kitasatosporales</taxon>
        <taxon>Streptomycetaceae</taxon>
        <taxon>Streptomyces</taxon>
    </lineage>
</organism>
<accession>A0ABR5HUA6</accession>
<evidence type="ECO:0000313" key="3">
    <source>
        <dbReference type="Proteomes" id="UP000037274"/>
    </source>
</evidence>
<dbReference type="Gene3D" id="1.10.1660.10">
    <property type="match status" value="1"/>
</dbReference>
<dbReference type="Proteomes" id="UP000037274">
    <property type="component" value="Unassembled WGS sequence"/>
</dbReference>
<reference evidence="2 3" key="1">
    <citation type="submission" date="2015-06" db="EMBL/GenBank/DDBJ databases">
        <title>Draft genome sequence of Streptomyces leeuwenhoekii C58, which produces the novel lasso peptide, chaxapeptin.</title>
        <authorList>
            <person name="Yi Y."/>
            <person name="Hai D."/>
            <person name="Jaspars M."/>
            <person name="Sheng H."/>
            <person name="Rateb M.E."/>
            <person name="Bull A."/>
            <person name="Goodfellow M."/>
            <person name="Asenjo J.A."/>
            <person name="Ebel R."/>
        </authorList>
    </citation>
    <scope>NUCLEOTIDE SEQUENCE [LARGE SCALE GENOMIC DNA]</scope>
    <source>
        <strain evidence="2 3">C58</strain>
    </source>
</reference>
<sequence>MTLYGDWFTVQEAAALATRWRRALSAGAAAVSPRTIRSWIARGHLAPAGLDERGRQLFRLADLARAEHATRGRALRLVGLPERSK</sequence>
<protein>
    <submittedName>
        <fullName evidence="2">MerR family transcriptional regulator</fullName>
    </submittedName>
</protein>
<gene>
    <name evidence="2" type="ORF">ACH49_22400</name>
</gene>
<evidence type="ECO:0000259" key="1">
    <source>
        <dbReference type="Pfam" id="PF13411"/>
    </source>
</evidence>
<dbReference type="SUPFAM" id="SSF46955">
    <property type="entry name" value="Putative DNA-binding domain"/>
    <property type="match status" value="1"/>
</dbReference>
<dbReference type="RefSeq" id="WP_048573725.1">
    <property type="nucleotide sequence ID" value="NZ_LFEH01000094.1"/>
</dbReference>
<evidence type="ECO:0000313" key="2">
    <source>
        <dbReference type="EMBL" id="KMS74523.1"/>
    </source>
</evidence>
<proteinExistence type="predicted"/>